<feature type="domain" description="Competence protein CoiA nuclease-like" evidence="1">
    <location>
        <begin position="73"/>
        <end position="155"/>
    </location>
</feature>
<dbReference type="AlphaFoldDB" id="A0A3R9ZFW7"/>
<sequence>MALSAIWNSKRVISTQLSDDDWTLLRNQSRQDHEVLRMAYSGLPCIGKTSSLGLRFFAHRAGVVNGELPAWSETAEHLLVKSLIVSTVTNAGWDASTEVMSADRSWIADTLVKKNMRSIAFEVQWSRQSIEDYRFRTDRYRQAGIECYWLSRHNPFIVNNESADVRIFPLVVDIEKSTAQVAGLRLSEFVVACLNSTRVGFGNFDGSILIRCEDCDKQIWAWGGFNGTASSDLRNKRNREIVESALRRSGKWEKRTPIAEVTTLTFRENPDKKFHVCVCPFCEHIVSDDVLRMAYSENDDPAHHVRFGIPGKKPGSDMAPHVMIYDEEDWVLRNVNAYWNDQGIASRRTPGRI</sequence>
<evidence type="ECO:0000259" key="1">
    <source>
        <dbReference type="Pfam" id="PF06054"/>
    </source>
</evidence>
<dbReference type="EMBL" id="RXHJ01000001">
    <property type="protein sequence ID" value="RSZ66018.1"/>
    <property type="molecule type" value="Genomic_DNA"/>
</dbReference>
<protein>
    <recommendedName>
        <fullName evidence="1">Competence protein CoiA nuclease-like domain-containing protein</fullName>
    </recommendedName>
</protein>
<accession>A0A3R9ZFW7</accession>
<dbReference type="InterPro" id="IPR010330">
    <property type="entry name" value="CoiA_nuc"/>
</dbReference>
<organism evidence="2 3">
    <name type="scientific">Corynebacterium hylobatis</name>
    <dbReference type="NCBI Taxonomy" id="1859290"/>
    <lineage>
        <taxon>Bacteria</taxon>
        <taxon>Bacillati</taxon>
        <taxon>Actinomycetota</taxon>
        <taxon>Actinomycetes</taxon>
        <taxon>Mycobacteriales</taxon>
        <taxon>Corynebacteriaceae</taxon>
        <taxon>Corynebacterium</taxon>
    </lineage>
</organism>
<dbReference type="Pfam" id="PF06054">
    <property type="entry name" value="CoiA_nuc"/>
    <property type="match status" value="1"/>
</dbReference>
<name>A0A3R9ZFW7_9CORY</name>
<evidence type="ECO:0000313" key="2">
    <source>
        <dbReference type="EMBL" id="RSZ66018.1"/>
    </source>
</evidence>
<comment type="caution">
    <text evidence="2">The sequence shown here is derived from an EMBL/GenBank/DDBJ whole genome shotgun (WGS) entry which is preliminary data.</text>
</comment>
<proteinExistence type="predicted"/>
<keyword evidence="3" id="KW-1185">Reference proteome</keyword>
<dbReference type="Proteomes" id="UP000274907">
    <property type="component" value="Unassembled WGS sequence"/>
</dbReference>
<gene>
    <name evidence="2" type="ORF">EAH68_00190</name>
</gene>
<dbReference type="RefSeq" id="WP_126119307.1">
    <property type="nucleotide sequence ID" value="NZ_RXHJ01000001.1"/>
</dbReference>
<evidence type="ECO:0000313" key="3">
    <source>
        <dbReference type="Proteomes" id="UP000274907"/>
    </source>
</evidence>
<dbReference type="OrthoDB" id="4916564at2"/>
<reference evidence="2 3" key="1">
    <citation type="submission" date="2018-12" db="EMBL/GenBank/DDBJ databases">
        <title>YIM 101343 draft genome.</title>
        <authorList>
            <person name="Chen X."/>
        </authorList>
    </citation>
    <scope>NUCLEOTIDE SEQUENCE [LARGE SCALE GENOMIC DNA]</scope>
    <source>
        <strain evidence="2 3">YIM 101343</strain>
    </source>
</reference>